<reference evidence="2" key="1">
    <citation type="submission" date="2017-09" db="EMBL/GenBank/DDBJ databases">
        <title>Polyketide synthases of a Diaporthe helianthi virulent isolate.</title>
        <authorList>
            <person name="Baroncelli R."/>
        </authorList>
    </citation>
    <scope>NUCLEOTIDE SEQUENCE [LARGE SCALE GENOMIC DNA]</scope>
    <source>
        <strain evidence="2">7/96</strain>
    </source>
</reference>
<feature type="region of interest" description="Disordered" evidence="1">
    <location>
        <begin position="60"/>
        <end position="95"/>
    </location>
</feature>
<feature type="non-terminal residue" evidence="2">
    <location>
        <position position="1"/>
    </location>
</feature>
<evidence type="ECO:0000313" key="2">
    <source>
        <dbReference type="EMBL" id="POS69873.1"/>
    </source>
</evidence>
<evidence type="ECO:0000256" key="1">
    <source>
        <dbReference type="SAM" id="MobiDB-lite"/>
    </source>
</evidence>
<gene>
    <name evidence="2" type="ORF">DHEL01_v211733</name>
</gene>
<dbReference type="InParanoid" id="A0A2P5HHZ1"/>
<dbReference type="EMBL" id="MAVT02001945">
    <property type="protein sequence ID" value="POS69873.1"/>
    <property type="molecule type" value="Genomic_DNA"/>
</dbReference>
<name>A0A2P5HHZ1_DIAHE</name>
<evidence type="ECO:0000313" key="3">
    <source>
        <dbReference type="Proteomes" id="UP000094444"/>
    </source>
</evidence>
<comment type="caution">
    <text evidence="2">The sequence shown here is derived from an EMBL/GenBank/DDBJ whole genome shotgun (WGS) entry which is preliminary data.</text>
</comment>
<sequence length="198" mass="21259">RLAAARVFPDTCLAKFTRRRPFESRPGSRIGLMVPGLLLPDSTSESPVKSPALVVLRPPPRAVLDVPPHGPPQPVHGSSPLGSGHESPHTTTMNPHPSASCIGMWSGCNLVHTGISGLVRLRDATLHVIMERAVIAVASNQQRPEAQQGEVVLGLFIPTPRHWRLRAKSSPSWAAQEPGIGLHDAAMLYIDAVKSNQV</sequence>
<keyword evidence="3" id="KW-1185">Reference proteome</keyword>
<organism evidence="2 3">
    <name type="scientific">Diaporthe helianthi</name>
    <dbReference type="NCBI Taxonomy" id="158607"/>
    <lineage>
        <taxon>Eukaryota</taxon>
        <taxon>Fungi</taxon>
        <taxon>Dikarya</taxon>
        <taxon>Ascomycota</taxon>
        <taxon>Pezizomycotina</taxon>
        <taxon>Sordariomycetes</taxon>
        <taxon>Sordariomycetidae</taxon>
        <taxon>Diaporthales</taxon>
        <taxon>Diaporthaceae</taxon>
        <taxon>Diaporthe</taxon>
    </lineage>
</organism>
<accession>A0A2P5HHZ1</accession>
<protein>
    <submittedName>
        <fullName evidence="2">Uncharacterized protein</fullName>
    </submittedName>
</protein>
<dbReference type="AlphaFoldDB" id="A0A2P5HHZ1"/>
<dbReference type="Proteomes" id="UP000094444">
    <property type="component" value="Unassembled WGS sequence"/>
</dbReference>
<proteinExistence type="predicted"/>